<accession>A0A135L6Z6</accession>
<dbReference type="AlphaFoldDB" id="A0A135L6Z6"/>
<keyword evidence="2" id="KW-1185">Reference proteome</keyword>
<dbReference type="STRING" id="1413211.U473_12670"/>
<comment type="caution">
    <text evidence="1">The sequence shown here is derived from an EMBL/GenBank/DDBJ whole genome shotgun (WGS) entry which is preliminary data.</text>
</comment>
<evidence type="ECO:0008006" key="3">
    <source>
        <dbReference type="Google" id="ProtNLM"/>
    </source>
</evidence>
<dbReference type="InterPro" id="IPR023430">
    <property type="entry name" value="Pept_HybD-like_dom_sf"/>
</dbReference>
<evidence type="ECO:0000313" key="1">
    <source>
        <dbReference type="EMBL" id="KXG44781.1"/>
    </source>
</evidence>
<name>A0A135L6Z6_9BACI</name>
<dbReference type="OrthoDB" id="9815953at2"/>
<organism evidence="1 2">
    <name type="scientific">Tepidibacillus decaturensis</name>
    <dbReference type="NCBI Taxonomy" id="1413211"/>
    <lineage>
        <taxon>Bacteria</taxon>
        <taxon>Bacillati</taxon>
        <taxon>Bacillota</taxon>
        <taxon>Bacilli</taxon>
        <taxon>Bacillales</taxon>
        <taxon>Bacillaceae</taxon>
        <taxon>Tepidibacillus</taxon>
    </lineage>
</organism>
<sequence>MEASMNLFKNNQCSKYVIDYSDPQALHFLTNRIQYMIDQYDYQHWVVVCIGTDRSTGDSLGPLVGSQLRLYDSTKRVFGTLDEPVHALNLQDTIDIIQNHYPDSGIIAIDASLGQLTSVGTIQVVNGPLKPGAGVQKNLPEIGHFHITGIVNVGGFMEYFVLQNTRLSIVMKMADLITHAITNTTCWNQNSATYRSPSIGFVDHM</sequence>
<proteinExistence type="predicted"/>
<dbReference type="Proteomes" id="UP000070352">
    <property type="component" value="Unassembled WGS sequence"/>
</dbReference>
<dbReference type="InterPro" id="IPR009665">
    <property type="entry name" value="YyaC"/>
</dbReference>
<evidence type="ECO:0000313" key="2">
    <source>
        <dbReference type="Proteomes" id="UP000070352"/>
    </source>
</evidence>
<dbReference type="SUPFAM" id="SSF53163">
    <property type="entry name" value="HybD-like"/>
    <property type="match status" value="1"/>
</dbReference>
<dbReference type="EMBL" id="LSKU01000001">
    <property type="protein sequence ID" value="KXG44781.1"/>
    <property type="molecule type" value="Genomic_DNA"/>
</dbReference>
<gene>
    <name evidence="1" type="ORF">U473_12670</name>
</gene>
<reference evidence="1 2" key="1">
    <citation type="submission" date="2016-02" db="EMBL/GenBank/DDBJ databases">
        <title>Draft Genome for Tepidibacillus decaturensis nov. sp. Strain Z9, an Anaerobic, Moderately Thermophilic and Heterotrophic Bacterium from Deep Subsurface of the Illinois Basin, USA.</title>
        <authorList>
            <person name="Dong Y."/>
            <person name="Chang J.Y."/>
            <person name="Sanford R."/>
            <person name="Fouke B.W."/>
        </authorList>
    </citation>
    <scope>NUCLEOTIDE SEQUENCE [LARGE SCALE GENOMIC DNA]</scope>
    <source>
        <strain evidence="1 2">Z9</strain>
    </source>
</reference>
<dbReference type="Pfam" id="PF06866">
    <property type="entry name" value="DUF1256"/>
    <property type="match status" value="1"/>
</dbReference>
<protein>
    <recommendedName>
        <fullName evidence="3">Sporulation protein</fullName>
    </recommendedName>
</protein>
<dbReference type="NCBIfam" id="TIGR02841">
    <property type="entry name" value="spore_YyaC"/>
    <property type="match status" value="1"/>
</dbReference>